<organism evidence="2 3">
    <name type="scientific">Hymenobacter chitinivorans DSM 11115</name>
    <dbReference type="NCBI Taxonomy" id="1121954"/>
    <lineage>
        <taxon>Bacteria</taxon>
        <taxon>Pseudomonadati</taxon>
        <taxon>Bacteroidota</taxon>
        <taxon>Cytophagia</taxon>
        <taxon>Cytophagales</taxon>
        <taxon>Hymenobacteraceae</taxon>
        <taxon>Hymenobacter</taxon>
    </lineage>
</organism>
<dbReference type="OrthoDB" id="677977at2"/>
<accession>A0A2M9ASI4</accession>
<gene>
    <name evidence="2" type="ORF">CLV45_4385</name>
</gene>
<keyword evidence="1" id="KW-0812">Transmembrane</keyword>
<evidence type="ECO:0000313" key="3">
    <source>
        <dbReference type="Proteomes" id="UP000228535"/>
    </source>
</evidence>
<evidence type="ECO:0000313" key="2">
    <source>
        <dbReference type="EMBL" id="PJJ48675.1"/>
    </source>
</evidence>
<proteinExistence type="predicted"/>
<dbReference type="Proteomes" id="UP000228535">
    <property type="component" value="Unassembled WGS sequence"/>
</dbReference>
<comment type="caution">
    <text evidence="2">The sequence shown here is derived from an EMBL/GenBank/DDBJ whole genome shotgun (WGS) entry which is preliminary data.</text>
</comment>
<evidence type="ECO:0000256" key="1">
    <source>
        <dbReference type="SAM" id="Phobius"/>
    </source>
</evidence>
<dbReference type="EMBL" id="PGFA01000004">
    <property type="protein sequence ID" value="PJJ48675.1"/>
    <property type="molecule type" value="Genomic_DNA"/>
</dbReference>
<feature type="transmembrane region" description="Helical" evidence="1">
    <location>
        <begin position="126"/>
        <end position="147"/>
    </location>
</feature>
<name>A0A2M9ASI4_9BACT</name>
<sequence length="155" mass="16381">MKKKKSARWPQALGSGLAGALVLTAIHETARRLTPDAPRMDVLGMRGLRKILDQADAPQPAPDTLFNLTMAGDILSNGLYYSLVGRGKRAWRRGAVLGLAAGIGGVLLPGPLGLGEGPSNRTRQTQLMTVAWYVLGGLAAAGASRLWSGARKARR</sequence>
<reference evidence="2 3" key="1">
    <citation type="submission" date="2017-11" db="EMBL/GenBank/DDBJ databases">
        <title>Genomic Encyclopedia of Archaeal and Bacterial Type Strains, Phase II (KMG-II): From Individual Species to Whole Genera.</title>
        <authorList>
            <person name="Goeker M."/>
        </authorList>
    </citation>
    <scope>NUCLEOTIDE SEQUENCE [LARGE SCALE GENOMIC DNA]</scope>
    <source>
        <strain evidence="2 3">DSM 11115</strain>
    </source>
</reference>
<protein>
    <submittedName>
        <fullName evidence="2">Uncharacterized protein</fullName>
    </submittedName>
</protein>
<keyword evidence="1" id="KW-0472">Membrane</keyword>
<dbReference type="AlphaFoldDB" id="A0A2M9ASI4"/>
<keyword evidence="1" id="KW-1133">Transmembrane helix</keyword>
<dbReference type="RefSeq" id="WP_100338606.1">
    <property type="nucleotide sequence ID" value="NZ_PGFA01000004.1"/>
</dbReference>
<feature type="transmembrane region" description="Helical" evidence="1">
    <location>
        <begin position="95"/>
        <end position="114"/>
    </location>
</feature>
<keyword evidence="3" id="KW-1185">Reference proteome</keyword>